<keyword evidence="2" id="KW-1185">Reference proteome</keyword>
<organism evidence="1 2">
    <name type="scientific">Flemingia macrophylla</name>
    <dbReference type="NCBI Taxonomy" id="520843"/>
    <lineage>
        <taxon>Eukaryota</taxon>
        <taxon>Viridiplantae</taxon>
        <taxon>Streptophyta</taxon>
        <taxon>Embryophyta</taxon>
        <taxon>Tracheophyta</taxon>
        <taxon>Spermatophyta</taxon>
        <taxon>Magnoliopsida</taxon>
        <taxon>eudicotyledons</taxon>
        <taxon>Gunneridae</taxon>
        <taxon>Pentapetalae</taxon>
        <taxon>rosids</taxon>
        <taxon>fabids</taxon>
        <taxon>Fabales</taxon>
        <taxon>Fabaceae</taxon>
        <taxon>Papilionoideae</taxon>
        <taxon>50 kb inversion clade</taxon>
        <taxon>NPAAA clade</taxon>
        <taxon>indigoferoid/millettioid clade</taxon>
        <taxon>Phaseoleae</taxon>
        <taxon>Flemingia</taxon>
    </lineage>
</organism>
<comment type="caution">
    <text evidence="1">The sequence shown here is derived from an EMBL/GenBank/DDBJ whole genome shotgun (WGS) entry which is preliminary data.</text>
</comment>
<dbReference type="AlphaFoldDB" id="A0ABD1N291"/>
<dbReference type="Proteomes" id="UP001603857">
    <property type="component" value="Unassembled WGS sequence"/>
</dbReference>
<evidence type="ECO:0000313" key="2">
    <source>
        <dbReference type="Proteomes" id="UP001603857"/>
    </source>
</evidence>
<protein>
    <submittedName>
        <fullName evidence="1">Uncharacterized protein</fullName>
    </submittedName>
</protein>
<name>A0ABD1N291_9FABA</name>
<evidence type="ECO:0000313" key="1">
    <source>
        <dbReference type="EMBL" id="KAL2342202.1"/>
    </source>
</evidence>
<sequence>MILVDLKERTPTTPYRHLHSSWGMTFFYACPYVQKKKIISRKTIGICYTK</sequence>
<dbReference type="PROSITE" id="PS51257">
    <property type="entry name" value="PROKAR_LIPOPROTEIN"/>
    <property type="match status" value="1"/>
</dbReference>
<gene>
    <name evidence="1" type="ORF">Fmac_010142</name>
</gene>
<proteinExistence type="predicted"/>
<dbReference type="EMBL" id="JBGMDY010000003">
    <property type="protein sequence ID" value="KAL2342202.1"/>
    <property type="molecule type" value="Genomic_DNA"/>
</dbReference>
<accession>A0ABD1N291</accession>
<reference evidence="1 2" key="1">
    <citation type="submission" date="2024-08" db="EMBL/GenBank/DDBJ databases">
        <title>Insights into the chromosomal genome structure of Flemingia macrophylla.</title>
        <authorList>
            <person name="Ding Y."/>
            <person name="Zhao Y."/>
            <person name="Bi W."/>
            <person name="Wu M."/>
            <person name="Zhao G."/>
            <person name="Gong Y."/>
            <person name="Li W."/>
            <person name="Zhang P."/>
        </authorList>
    </citation>
    <scope>NUCLEOTIDE SEQUENCE [LARGE SCALE GENOMIC DNA]</scope>
    <source>
        <strain evidence="1">DYQJB</strain>
        <tissue evidence="1">Leaf</tissue>
    </source>
</reference>